<dbReference type="EMBL" id="VIVQ01000001">
    <property type="protein sequence ID" value="TWE12679.1"/>
    <property type="molecule type" value="Genomic_DNA"/>
</dbReference>
<evidence type="ECO:0000313" key="2">
    <source>
        <dbReference type="EMBL" id="TWE12679.1"/>
    </source>
</evidence>
<dbReference type="Proteomes" id="UP000318297">
    <property type="component" value="Unassembled WGS sequence"/>
</dbReference>
<protein>
    <submittedName>
        <fullName evidence="2">Uncharacterized protein</fullName>
    </submittedName>
</protein>
<reference evidence="2 3" key="1">
    <citation type="submission" date="2019-06" db="EMBL/GenBank/DDBJ databases">
        <title>Sequencing the genomes of 1000 actinobacteria strains.</title>
        <authorList>
            <person name="Klenk H.-P."/>
        </authorList>
    </citation>
    <scope>NUCLEOTIDE SEQUENCE [LARGE SCALE GENOMIC DNA]</scope>
    <source>
        <strain evidence="2 3">DSM 19560</strain>
    </source>
</reference>
<evidence type="ECO:0000313" key="3">
    <source>
        <dbReference type="Proteomes" id="UP000318297"/>
    </source>
</evidence>
<proteinExistence type="predicted"/>
<keyword evidence="3" id="KW-1185">Reference proteome</keyword>
<accession>A0A561EAP8</accession>
<name>A0A561EAP8_9MICO</name>
<gene>
    <name evidence="2" type="ORF">BKA23_1495</name>
</gene>
<organism evidence="2 3">
    <name type="scientific">Rudaeicoccus suwonensis</name>
    <dbReference type="NCBI Taxonomy" id="657409"/>
    <lineage>
        <taxon>Bacteria</taxon>
        <taxon>Bacillati</taxon>
        <taxon>Actinomycetota</taxon>
        <taxon>Actinomycetes</taxon>
        <taxon>Micrococcales</taxon>
        <taxon>Dermacoccaceae</taxon>
        <taxon>Rudaeicoccus</taxon>
    </lineage>
</organism>
<dbReference type="AlphaFoldDB" id="A0A561EAP8"/>
<comment type="caution">
    <text evidence="2">The sequence shown here is derived from an EMBL/GenBank/DDBJ whole genome shotgun (WGS) entry which is preliminary data.</text>
</comment>
<evidence type="ECO:0000256" key="1">
    <source>
        <dbReference type="SAM" id="MobiDB-lite"/>
    </source>
</evidence>
<dbReference type="RefSeq" id="WP_281287539.1">
    <property type="nucleotide sequence ID" value="NZ_VIVQ01000001.1"/>
</dbReference>
<sequence length="44" mass="4834">MNDQRPLAWSTDELAHFAPTEEMAATERTDPAHATSPTEGDHTP</sequence>
<feature type="region of interest" description="Disordered" evidence="1">
    <location>
        <begin position="1"/>
        <end position="44"/>
    </location>
</feature>